<proteinExistence type="predicted"/>
<dbReference type="EMBL" id="CP021121">
    <property type="protein sequence ID" value="ARQ69188.1"/>
    <property type="molecule type" value="Genomic_DNA"/>
</dbReference>
<dbReference type="RefSeq" id="WP_086158829.1">
    <property type="nucleotide sequence ID" value="NZ_CP021121.1"/>
</dbReference>
<reference evidence="2 3" key="1">
    <citation type="submission" date="2017-05" db="EMBL/GenBank/DDBJ databases">
        <title>Complete genome sequence of Streptomyces sp. SCSIO 03032 revealed the diverse biosynthetic pathways for its bioactive secondary metabolites.</title>
        <authorList>
            <person name="Ma L."/>
            <person name="Zhu Y."/>
            <person name="Zhang W."/>
            <person name="Zhang G."/>
            <person name="Tian X."/>
            <person name="Zhang S."/>
            <person name="Zhang C."/>
        </authorList>
    </citation>
    <scope>NUCLEOTIDE SEQUENCE [LARGE SCALE GENOMIC DNA]</scope>
    <source>
        <strain evidence="2 3">SCSIO 03032</strain>
    </source>
</reference>
<dbReference type="CDD" id="cd09731">
    <property type="entry name" value="Cse2_I-E"/>
    <property type="match status" value="1"/>
</dbReference>
<dbReference type="InterPro" id="IPR038287">
    <property type="entry name" value="Cse2_sf"/>
</dbReference>
<name>A0A1W7CWM1_9ACTN</name>
<feature type="region of interest" description="Disordered" evidence="1">
    <location>
        <begin position="115"/>
        <end position="190"/>
    </location>
</feature>
<dbReference type="Gene3D" id="1.10.520.40">
    <property type="entry name" value="CRISPR-associated protein Cse2"/>
    <property type="match status" value="1"/>
</dbReference>
<keyword evidence="3" id="KW-1185">Reference proteome</keyword>
<dbReference type="Proteomes" id="UP000194218">
    <property type="component" value="Chromosome"/>
</dbReference>
<gene>
    <name evidence="2" type="ORF">CAG99_10220</name>
</gene>
<evidence type="ECO:0000313" key="2">
    <source>
        <dbReference type="EMBL" id="ARQ69188.1"/>
    </source>
</evidence>
<accession>A0A1W7CWM1</accession>
<dbReference type="AlphaFoldDB" id="A0A1W7CWM1"/>
<dbReference type="NCBIfam" id="TIGR02548">
    <property type="entry name" value="casB_cse2"/>
    <property type="match status" value="1"/>
</dbReference>
<feature type="compositionally biased region" description="Basic and acidic residues" evidence="1">
    <location>
        <begin position="179"/>
        <end position="190"/>
    </location>
</feature>
<dbReference type="KEGG" id="smao:CAG99_10220"/>
<protein>
    <submittedName>
        <fullName evidence="2">Type I-E CRISPR-associated protein Cse2/CasB</fullName>
    </submittedName>
</protein>
<organism evidence="2 3">
    <name type="scientific">Streptomyces marincola</name>
    <dbReference type="NCBI Taxonomy" id="2878388"/>
    <lineage>
        <taxon>Bacteria</taxon>
        <taxon>Bacillati</taxon>
        <taxon>Actinomycetota</taxon>
        <taxon>Actinomycetes</taxon>
        <taxon>Kitasatosporales</taxon>
        <taxon>Streptomycetaceae</taxon>
        <taxon>Streptomyces</taxon>
    </lineage>
</organism>
<sequence length="272" mass="30364">MATRRADRARWPNARVPTRVRTQKGITDVTTNASPALDRAAAKRQRYLKYVSWIDSTCSTDPGARVTLRAGLRQNINARSTFAMNRYIARWLPPNAPDATQRAYFTIAAMIASRPRATEEDEEAPATEEVGGGHGNEADAGGEQVPPADTPKEPKEQKEPERRGSSLGTAFAEAVAEAPGREREMRESTAESRLNMLTRQSANGIHRSLPASVLYLRQLDVPIDWAQLLADLIDWPERSGRIARRWLQDYYRRRHHDSKPGDEGVPEGDAPQ</sequence>
<dbReference type="InterPro" id="IPR013382">
    <property type="entry name" value="CRISPR-assoc_prot_Cse2"/>
</dbReference>
<dbReference type="OrthoDB" id="4195769at2"/>
<evidence type="ECO:0000313" key="3">
    <source>
        <dbReference type="Proteomes" id="UP000194218"/>
    </source>
</evidence>
<dbReference type="Pfam" id="PF09485">
    <property type="entry name" value="CRISPR_Cse2"/>
    <property type="match status" value="1"/>
</dbReference>
<evidence type="ECO:0000256" key="1">
    <source>
        <dbReference type="SAM" id="MobiDB-lite"/>
    </source>
</evidence>
<feature type="compositionally biased region" description="Basic and acidic residues" evidence="1">
    <location>
        <begin position="150"/>
        <end position="164"/>
    </location>
</feature>